<evidence type="ECO:0000256" key="9">
    <source>
        <dbReference type="HAMAP-Rule" id="MF_00097"/>
    </source>
</evidence>
<feature type="binding site" evidence="9">
    <location>
        <position position="105"/>
    </location>
    <ligand>
        <name>4-amino-2-methyl-5-(diphosphooxymethyl)pyrimidine</name>
        <dbReference type="ChEBI" id="CHEBI:57841"/>
    </ligand>
</feature>
<proteinExistence type="inferred from homology"/>
<dbReference type="InterPro" id="IPR036206">
    <property type="entry name" value="ThiamineP_synth_sf"/>
</dbReference>
<feature type="binding site" evidence="9">
    <location>
        <position position="67"/>
    </location>
    <ligand>
        <name>Mg(2+)</name>
        <dbReference type="ChEBI" id="CHEBI:18420"/>
    </ligand>
</feature>
<keyword evidence="3 9" id="KW-0479">Metal-binding</keyword>
<keyword evidence="2 9" id="KW-0808">Transferase</keyword>
<dbReference type="PANTHER" id="PTHR20857:SF15">
    <property type="entry name" value="THIAMINE-PHOSPHATE SYNTHASE"/>
    <property type="match status" value="1"/>
</dbReference>
<evidence type="ECO:0000256" key="1">
    <source>
        <dbReference type="ARBA" id="ARBA00005165"/>
    </source>
</evidence>
<evidence type="ECO:0000256" key="2">
    <source>
        <dbReference type="ARBA" id="ARBA00022679"/>
    </source>
</evidence>
<dbReference type="EMBL" id="JACOIK010000008">
    <property type="protein sequence ID" value="MBD1433677.1"/>
    <property type="molecule type" value="Genomic_DNA"/>
</dbReference>
<evidence type="ECO:0000256" key="11">
    <source>
        <dbReference type="RuleBase" id="RU004253"/>
    </source>
</evidence>
<dbReference type="RefSeq" id="WP_190994629.1">
    <property type="nucleotide sequence ID" value="NZ_JACOIK010000008.1"/>
</dbReference>
<dbReference type="Pfam" id="PF02581">
    <property type="entry name" value="TMP-TENI"/>
    <property type="match status" value="1"/>
</dbReference>
<sequence>MKLSKLQYISQGTTAKEQAYHIQQALDHGADWIQLRWKTAADEERIKLAEQVKQQCQQYQAICIINDSIAVAKHIDADGVHLGLDDEGIEKARSVLGQGKIIGGTANTITDVIKRIDEGCSYIGLGPYRTTRTKEKLSPILGLEGYREIMQYLKNRAIHCPPIYAIGGIGLTDIQSLLAEGIYGVAVSKVITDTPTIVSDFKKRLR</sequence>
<keyword evidence="5 9" id="KW-0784">Thiamine biosynthesis</keyword>
<dbReference type="InterPro" id="IPR022998">
    <property type="entry name" value="ThiamineP_synth_TenI"/>
</dbReference>
<protein>
    <recommendedName>
        <fullName evidence="9">Thiamine-phosphate synthase</fullName>
        <shortName evidence="9">TP synthase</shortName>
        <shortName evidence="9">TPS</shortName>
        <ecNumber evidence="9">2.5.1.3</ecNumber>
    </recommendedName>
    <alternativeName>
        <fullName evidence="9">Thiamine-phosphate pyrophosphorylase</fullName>
        <shortName evidence="9">TMP pyrophosphorylase</shortName>
        <shortName evidence="9">TMP-PPase</shortName>
    </alternativeName>
</protein>
<dbReference type="GO" id="GO:0004789">
    <property type="term" value="F:thiamine-phosphate diphosphorylase activity"/>
    <property type="evidence" value="ECO:0007669"/>
    <property type="project" value="UniProtKB-EC"/>
</dbReference>
<comment type="cofactor">
    <cofactor evidence="9">
        <name>Mg(2+)</name>
        <dbReference type="ChEBI" id="CHEBI:18420"/>
    </cofactor>
    <text evidence="9">Binds 1 Mg(2+) ion per subunit.</text>
</comment>
<name>A0ABR7YQV9_9SPHI</name>
<evidence type="ECO:0000256" key="10">
    <source>
        <dbReference type="RuleBase" id="RU003826"/>
    </source>
</evidence>
<comment type="similarity">
    <text evidence="9 10">Belongs to the thiamine-phosphate synthase family.</text>
</comment>
<evidence type="ECO:0000256" key="6">
    <source>
        <dbReference type="ARBA" id="ARBA00047334"/>
    </source>
</evidence>
<evidence type="ECO:0000256" key="4">
    <source>
        <dbReference type="ARBA" id="ARBA00022842"/>
    </source>
</evidence>
<dbReference type="Gene3D" id="3.20.20.70">
    <property type="entry name" value="Aldolase class I"/>
    <property type="match status" value="1"/>
</dbReference>
<dbReference type="Proteomes" id="UP000602759">
    <property type="component" value="Unassembled WGS sequence"/>
</dbReference>
<feature type="binding site" evidence="9">
    <location>
        <position position="66"/>
    </location>
    <ligand>
        <name>4-amino-2-methyl-5-(diphosphooxymethyl)pyrimidine</name>
        <dbReference type="ChEBI" id="CHEBI:57841"/>
    </ligand>
</feature>
<comment type="pathway">
    <text evidence="1 9 11">Cofactor biosynthesis; thiamine diphosphate biosynthesis; thiamine phosphate from 4-amino-2-methyl-5-diphosphomethylpyrimidine and 4-methyl-5-(2-phosphoethyl)-thiazole: step 1/1.</text>
</comment>
<evidence type="ECO:0000256" key="5">
    <source>
        <dbReference type="ARBA" id="ARBA00022977"/>
    </source>
</evidence>
<comment type="catalytic activity">
    <reaction evidence="7 9 10">
        <text>2-(2-carboxy-4-methylthiazol-5-yl)ethyl phosphate + 4-amino-2-methyl-5-(diphosphooxymethyl)pyrimidine + 2 H(+) = thiamine phosphate + CO2 + diphosphate</text>
        <dbReference type="Rhea" id="RHEA:47848"/>
        <dbReference type="ChEBI" id="CHEBI:15378"/>
        <dbReference type="ChEBI" id="CHEBI:16526"/>
        <dbReference type="ChEBI" id="CHEBI:33019"/>
        <dbReference type="ChEBI" id="CHEBI:37575"/>
        <dbReference type="ChEBI" id="CHEBI:57841"/>
        <dbReference type="ChEBI" id="CHEBI:62890"/>
        <dbReference type="EC" id="2.5.1.3"/>
    </reaction>
</comment>
<organism evidence="13 14">
    <name type="scientific">Sphingobacterium micropteri</name>
    <dbReference type="NCBI Taxonomy" id="2763501"/>
    <lineage>
        <taxon>Bacteria</taxon>
        <taxon>Pseudomonadati</taxon>
        <taxon>Bacteroidota</taxon>
        <taxon>Sphingobacteriia</taxon>
        <taxon>Sphingobacteriales</taxon>
        <taxon>Sphingobacteriaceae</taxon>
        <taxon>Sphingobacterium</taxon>
    </lineage>
</organism>
<feature type="binding site" evidence="9">
    <location>
        <position position="134"/>
    </location>
    <ligand>
        <name>4-amino-2-methyl-5-(diphosphooxymethyl)pyrimidine</name>
        <dbReference type="ChEBI" id="CHEBI:57841"/>
    </ligand>
</feature>
<keyword evidence="4 9" id="KW-0460">Magnesium</keyword>
<gene>
    <name evidence="9 13" type="primary">thiE</name>
    <name evidence="13" type="ORF">H8B06_12635</name>
</gene>
<feature type="binding site" evidence="9">
    <location>
        <position position="168"/>
    </location>
    <ligand>
        <name>2-[(2R,5Z)-2-carboxy-4-methylthiazol-5(2H)-ylidene]ethyl phosphate</name>
        <dbReference type="ChEBI" id="CHEBI:62899"/>
    </ligand>
</feature>
<evidence type="ECO:0000256" key="8">
    <source>
        <dbReference type="ARBA" id="ARBA00047883"/>
    </source>
</evidence>
<feature type="domain" description="Thiamine phosphate synthase/TenI" evidence="12">
    <location>
        <begin position="15"/>
        <end position="190"/>
    </location>
</feature>
<feature type="binding site" evidence="9">
    <location>
        <begin position="131"/>
        <end position="133"/>
    </location>
    <ligand>
        <name>2-[(2R,5Z)-2-carboxy-4-methylthiazol-5(2H)-ylidene]ethyl phosphate</name>
        <dbReference type="ChEBI" id="CHEBI:62899"/>
    </ligand>
</feature>
<reference evidence="13 14" key="1">
    <citation type="submission" date="2020-08" db="EMBL/GenBank/DDBJ databases">
        <title>Sphingobacterium sp. DN00404 isolated from aquaculture water.</title>
        <authorList>
            <person name="Zhang M."/>
        </authorList>
    </citation>
    <scope>NUCLEOTIDE SEQUENCE [LARGE SCALE GENOMIC DNA]</scope>
    <source>
        <strain evidence="13 14">DN00404</strain>
    </source>
</reference>
<comment type="caution">
    <text evidence="13">The sequence shown here is derived from an EMBL/GenBank/DDBJ whole genome shotgun (WGS) entry which is preliminary data.</text>
</comment>
<evidence type="ECO:0000256" key="7">
    <source>
        <dbReference type="ARBA" id="ARBA00047851"/>
    </source>
</evidence>
<feature type="binding site" evidence="9">
    <location>
        <begin position="34"/>
        <end position="38"/>
    </location>
    <ligand>
        <name>4-amino-2-methyl-5-(diphosphooxymethyl)pyrimidine</name>
        <dbReference type="ChEBI" id="CHEBI:57841"/>
    </ligand>
</feature>
<dbReference type="SUPFAM" id="SSF51391">
    <property type="entry name" value="Thiamin phosphate synthase"/>
    <property type="match status" value="1"/>
</dbReference>
<evidence type="ECO:0000259" key="12">
    <source>
        <dbReference type="Pfam" id="PF02581"/>
    </source>
</evidence>
<comment type="catalytic activity">
    <reaction evidence="6 9 10">
        <text>4-methyl-5-(2-phosphooxyethyl)-thiazole + 4-amino-2-methyl-5-(diphosphooxymethyl)pyrimidine + H(+) = thiamine phosphate + diphosphate</text>
        <dbReference type="Rhea" id="RHEA:22328"/>
        <dbReference type="ChEBI" id="CHEBI:15378"/>
        <dbReference type="ChEBI" id="CHEBI:33019"/>
        <dbReference type="ChEBI" id="CHEBI:37575"/>
        <dbReference type="ChEBI" id="CHEBI:57841"/>
        <dbReference type="ChEBI" id="CHEBI:58296"/>
        <dbReference type="EC" id="2.5.1.3"/>
    </reaction>
</comment>
<evidence type="ECO:0000313" key="14">
    <source>
        <dbReference type="Proteomes" id="UP000602759"/>
    </source>
</evidence>
<comment type="function">
    <text evidence="9">Condenses 4-methyl-5-(beta-hydroxyethyl)thiazole monophosphate (THZ-P) and 2-methyl-4-amino-5-hydroxymethyl pyrimidine pyrophosphate (HMP-PP) to form thiamine monophosphate (TMP).</text>
</comment>
<dbReference type="EC" id="2.5.1.3" evidence="9"/>
<dbReference type="InterPro" id="IPR013785">
    <property type="entry name" value="Aldolase_TIM"/>
</dbReference>
<dbReference type="PANTHER" id="PTHR20857">
    <property type="entry name" value="THIAMINE-PHOSPHATE PYROPHOSPHORYLASE"/>
    <property type="match status" value="1"/>
</dbReference>
<dbReference type="HAMAP" id="MF_00097">
    <property type="entry name" value="TMP_synthase"/>
    <property type="match status" value="1"/>
</dbReference>
<evidence type="ECO:0000256" key="3">
    <source>
        <dbReference type="ARBA" id="ARBA00022723"/>
    </source>
</evidence>
<feature type="binding site" evidence="9">
    <location>
        <position position="86"/>
    </location>
    <ligand>
        <name>Mg(2+)</name>
        <dbReference type="ChEBI" id="CHEBI:18420"/>
    </ligand>
</feature>
<keyword evidence="14" id="KW-1185">Reference proteome</keyword>
<comment type="caution">
    <text evidence="9">Lacks conserved residue(s) required for the propagation of feature annotation.</text>
</comment>
<accession>A0ABR7YQV9</accession>
<evidence type="ECO:0000313" key="13">
    <source>
        <dbReference type="EMBL" id="MBD1433677.1"/>
    </source>
</evidence>
<comment type="catalytic activity">
    <reaction evidence="8 9 10">
        <text>2-[(2R,5Z)-2-carboxy-4-methylthiazol-5(2H)-ylidene]ethyl phosphate + 4-amino-2-methyl-5-(diphosphooxymethyl)pyrimidine + 2 H(+) = thiamine phosphate + CO2 + diphosphate</text>
        <dbReference type="Rhea" id="RHEA:47844"/>
        <dbReference type="ChEBI" id="CHEBI:15378"/>
        <dbReference type="ChEBI" id="CHEBI:16526"/>
        <dbReference type="ChEBI" id="CHEBI:33019"/>
        <dbReference type="ChEBI" id="CHEBI:37575"/>
        <dbReference type="ChEBI" id="CHEBI:57841"/>
        <dbReference type="ChEBI" id="CHEBI:62899"/>
        <dbReference type="EC" id="2.5.1.3"/>
    </reaction>
</comment>
<dbReference type="InterPro" id="IPR034291">
    <property type="entry name" value="TMP_synthase"/>
</dbReference>
<dbReference type="CDD" id="cd00564">
    <property type="entry name" value="TMP_TenI"/>
    <property type="match status" value="1"/>
</dbReference>
<dbReference type="NCBIfam" id="TIGR00693">
    <property type="entry name" value="thiE"/>
    <property type="match status" value="1"/>
</dbReference>